<feature type="compositionally biased region" description="Basic and acidic residues" evidence="1">
    <location>
        <begin position="1191"/>
        <end position="1200"/>
    </location>
</feature>
<evidence type="ECO:0000313" key="4">
    <source>
        <dbReference type="Proteomes" id="UP000604046"/>
    </source>
</evidence>
<feature type="compositionally biased region" description="Polar residues" evidence="1">
    <location>
        <begin position="616"/>
        <end position="628"/>
    </location>
</feature>
<feature type="region of interest" description="Disordered" evidence="1">
    <location>
        <begin position="417"/>
        <end position="451"/>
    </location>
</feature>
<feature type="domain" description="EF-hand" evidence="2">
    <location>
        <begin position="94"/>
        <end position="122"/>
    </location>
</feature>
<feature type="region of interest" description="Disordered" evidence="1">
    <location>
        <begin position="486"/>
        <end position="505"/>
    </location>
</feature>
<feature type="compositionally biased region" description="Basic and acidic residues" evidence="1">
    <location>
        <begin position="751"/>
        <end position="766"/>
    </location>
</feature>
<dbReference type="AlphaFoldDB" id="A0A812PYP7"/>
<feature type="region of interest" description="Disordered" evidence="1">
    <location>
        <begin position="592"/>
        <end position="628"/>
    </location>
</feature>
<feature type="region of interest" description="Disordered" evidence="1">
    <location>
        <begin position="985"/>
        <end position="1054"/>
    </location>
</feature>
<dbReference type="GO" id="GO:0005509">
    <property type="term" value="F:calcium ion binding"/>
    <property type="evidence" value="ECO:0007669"/>
    <property type="project" value="InterPro"/>
</dbReference>
<feature type="region of interest" description="Disordered" evidence="1">
    <location>
        <begin position="645"/>
        <end position="708"/>
    </location>
</feature>
<feature type="region of interest" description="Disordered" evidence="1">
    <location>
        <begin position="1176"/>
        <end position="1200"/>
    </location>
</feature>
<feature type="compositionally biased region" description="Acidic residues" evidence="1">
    <location>
        <begin position="652"/>
        <end position="667"/>
    </location>
</feature>
<comment type="caution">
    <text evidence="3">The sequence shown here is derived from an EMBL/GenBank/DDBJ whole genome shotgun (WGS) entry which is preliminary data.</text>
</comment>
<feature type="compositionally biased region" description="Low complexity" evidence="1">
    <location>
        <begin position="793"/>
        <end position="816"/>
    </location>
</feature>
<dbReference type="SUPFAM" id="SSF47473">
    <property type="entry name" value="EF-hand"/>
    <property type="match status" value="1"/>
</dbReference>
<name>A0A812PYP7_9DINO</name>
<gene>
    <name evidence="3" type="primary">fabB</name>
    <name evidence="3" type="ORF">SNAT2548_LOCUS20910</name>
</gene>
<dbReference type="Proteomes" id="UP000604046">
    <property type="component" value="Unassembled WGS sequence"/>
</dbReference>
<feature type="region of interest" description="Disordered" evidence="1">
    <location>
        <begin position="149"/>
        <end position="177"/>
    </location>
</feature>
<feature type="compositionally biased region" description="Polar residues" evidence="1">
    <location>
        <begin position="729"/>
        <end position="746"/>
    </location>
</feature>
<evidence type="ECO:0000313" key="3">
    <source>
        <dbReference type="EMBL" id="CAE7383174.1"/>
    </source>
</evidence>
<proteinExistence type="predicted"/>
<dbReference type="EMBL" id="CAJNDS010002228">
    <property type="protein sequence ID" value="CAE7383174.1"/>
    <property type="molecule type" value="Genomic_DNA"/>
</dbReference>
<feature type="compositionally biased region" description="Acidic residues" evidence="1">
    <location>
        <begin position="155"/>
        <end position="164"/>
    </location>
</feature>
<dbReference type="InterPro" id="IPR002048">
    <property type="entry name" value="EF_hand_dom"/>
</dbReference>
<feature type="compositionally biased region" description="Low complexity" evidence="1">
    <location>
        <begin position="891"/>
        <end position="910"/>
    </location>
</feature>
<dbReference type="Gene3D" id="1.10.238.10">
    <property type="entry name" value="EF-hand"/>
    <property type="match status" value="1"/>
</dbReference>
<reference evidence="3" key="1">
    <citation type="submission" date="2021-02" db="EMBL/GenBank/DDBJ databases">
        <authorList>
            <person name="Dougan E. K."/>
            <person name="Rhodes N."/>
            <person name="Thang M."/>
            <person name="Chan C."/>
        </authorList>
    </citation>
    <scope>NUCLEOTIDE SEQUENCE</scope>
</reference>
<feature type="compositionally biased region" description="Polar residues" evidence="1">
    <location>
        <begin position="921"/>
        <end position="934"/>
    </location>
</feature>
<feature type="region of interest" description="Disordered" evidence="1">
    <location>
        <begin position="225"/>
        <end position="246"/>
    </location>
</feature>
<sequence>MPESASNGEALAAVREGIDKEAPDSLKASISARLKQESGDGAEQIDWDRFLFLCTQEYRKARCIALQRKQRPSQGLLASFSQRISNTWGISLPEAFSHFDVDGSGVVSFENFAQVVADELAYTGAPKELWDLLDVQGKGSLEAEEWAQLDASSDQVEEGAETEESSLPPGWDTDLGPEESQAILNEAQEVSARLANSLAERGAGPADPNEVFGWALRVVLKRHGRPLPDAQRSPSTPGLGRGMEKPRDASAYASLEDLGQAWSGFHADRPAQTVEAVEGDEEQKDLEATVRKQLSQATEELVWEAIAQATGGGQDEELASVAEVLLNDFLLVTDALMEALVSGSIESWLMTLGVETPGTESQQQQFQALTDELQTVLTTEGAENSEDSVAHVCRLTVAAPELQELCTARTAEVLQEQAPHRMLTPSRLEDVEPTEEAPASRVDFSDDAPETPNFAEVEENLVLENEALPEAQLEDTEGAIPEAEAEALPEAEGPPLPEQAEEAQELGALEADPGSLEDLEAHRSSFWVHGFVHDHWLTDARAWLQDVWGGRTSFVYHARAVACAFCGRRYFPASLRLHEERCAARWSQSRSPSAWHEWPDTSSMPLGESPGLRSMSARTETDASTSYVRPTGPARLVCDFGDSMTSGSKTDEEAELEQQDEFADEPCEPCVANKAPRPPSHCDESTDTPADIDLGAHSTTHSTSCSDTLASDDLRAPQVPWPQKLLFAKSTSDTSGPAETAESMTGMTKWRFPDAKATKVSTEKVLQHRSASQPCRGRPEARRPQGRPEPKKAAPAKPAAKPAAKLKAARPAQPKPAELRSSKAKVLQDAATQTATKPTKRDAASQRPGKASAKPTRKCGSASTGGGTVPPKTARPKTPRSRGVAGVGVRSTSAKPSAKPSANAKPSTKPTRCTRPWKMNRSFSAPTISATQKSKAPRRSRSAGPQPLHRRCDRCVACLMAELRSVWPMGPRSNSSGGCWCCARAKSPKSKPRQTRPPSRSCSRSRRHSEWREQKEAEEEEAQEKVEDKAEMEEEQSLEHRESSEPSSSQEAVAQLKQGQAACLDGAVQTDSCRTVCPWRHAEQRHAENSEFAGFLVQQIPEVEGLSMSGDMDRSLPCIPPSWMCVQEIVEIVGIRQFAFGGILPEKQSLTQAESTNSHRLVAALTQVPQPVVEVKVKRKQEQAMSRRSHRDPEQLRGLN</sequence>
<keyword evidence="4" id="KW-1185">Reference proteome</keyword>
<organism evidence="3 4">
    <name type="scientific">Symbiodinium natans</name>
    <dbReference type="NCBI Taxonomy" id="878477"/>
    <lineage>
        <taxon>Eukaryota</taxon>
        <taxon>Sar</taxon>
        <taxon>Alveolata</taxon>
        <taxon>Dinophyceae</taxon>
        <taxon>Suessiales</taxon>
        <taxon>Symbiodiniaceae</taxon>
        <taxon>Symbiodinium</taxon>
    </lineage>
</organism>
<dbReference type="OrthoDB" id="429890at2759"/>
<accession>A0A812PYP7</accession>
<feature type="compositionally biased region" description="Basic and acidic residues" evidence="1">
    <location>
        <begin position="777"/>
        <end position="792"/>
    </location>
</feature>
<evidence type="ECO:0000259" key="2">
    <source>
        <dbReference type="PROSITE" id="PS50222"/>
    </source>
</evidence>
<protein>
    <submittedName>
        <fullName evidence="3">FabB protein</fullName>
    </submittedName>
</protein>
<feature type="compositionally biased region" description="Low complexity" evidence="1">
    <location>
        <begin position="697"/>
        <end position="708"/>
    </location>
</feature>
<evidence type="ECO:0000256" key="1">
    <source>
        <dbReference type="SAM" id="MobiDB-lite"/>
    </source>
</evidence>
<dbReference type="PROSITE" id="PS50222">
    <property type="entry name" value="EF_HAND_2"/>
    <property type="match status" value="1"/>
</dbReference>
<dbReference type="InterPro" id="IPR011992">
    <property type="entry name" value="EF-hand-dom_pair"/>
</dbReference>
<feature type="region of interest" description="Disordered" evidence="1">
    <location>
        <begin position="728"/>
        <end position="949"/>
    </location>
</feature>